<dbReference type="Gene3D" id="1.10.150.520">
    <property type="match status" value="1"/>
</dbReference>
<organism evidence="1 2">
    <name type="scientific">Sphingobacterium humi</name>
    <dbReference type="NCBI Taxonomy" id="1796905"/>
    <lineage>
        <taxon>Bacteria</taxon>
        <taxon>Pseudomonadati</taxon>
        <taxon>Bacteroidota</taxon>
        <taxon>Sphingobacteriia</taxon>
        <taxon>Sphingobacteriales</taxon>
        <taxon>Sphingobacteriaceae</taxon>
        <taxon>Sphingobacterium</taxon>
    </lineage>
</organism>
<dbReference type="InterPro" id="IPR036412">
    <property type="entry name" value="HAD-like_sf"/>
</dbReference>
<dbReference type="InterPro" id="IPR023214">
    <property type="entry name" value="HAD_sf"/>
</dbReference>
<evidence type="ECO:0000313" key="2">
    <source>
        <dbReference type="Proteomes" id="UP000435036"/>
    </source>
</evidence>
<sequence>MKARNLPFAQFNTNMKIQELPDTKKLYLFELDDVLYPKQDFLLQVYYLFAQFIEFTEARPVAAEMVAFMKDTLLAEGEDAVYEATVKKFALKADYRENFERLQANGHLPLKLFLFENVQTLFKKLNEQGAQIAVLTAGNPALQLNKLRHIDWMGYDKKLKVYFTDELRFRNIDPFTYIASEHTVSADDIYYIQSKLI</sequence>
<name>A0A6N8L2R7_9SPHI</name>
<dbReference type="Gene3D" id="3.40.50.1000">
    <property type="entry name" value="HAD superfamily/HAD-like"/>
    <property type="match status" value="1"/>
</dbReference>
<evidence type="ECO:0000313" key="1">
    <source>
        <dbReference type="EMBL" id="MVZ62448.1"/>
    </source>
</evidence>
<keyword evidence="1" id="KW-0378">Hydrolase</keyword>
<dbReference type="EMBL" id="WSQA01000006">
    <property type="protein sequence ID" value="MVZ62448.1"/>
    <property type="molecule type" value="Genomic_DNA"/>
</dbReference>
<dbReference type="GO" id="GO:0016787">
    <property type="term" value="F:hydrolase activity"/>
    <property type="evidence" value="ECO:0007669"/>
    <property type="project" value="UniProtKB-KW"/>
</dbReference>
<proteinExistence type="predicted"/>
<accession>A0A6N8L2R7</accession>
<protein>
    <submittedName>
        <fullName evidence="1">HAD hydrolase-like protein</fullName>
    </submittedName>
</protein>
<keyword evidence="2" id="KW-1185">Reference proteome</keyword>
<dbReference type="AlphaFoldDB" id="A0A6N8L2R7"/>
<reference evidence="1 2" key="1">
    <citation type="submission" date="2019-12" db="EMBL/GenBank/DDBJ databases">
        <authorList>
            <person name="Dong K."/>
        </authorList>
    </citation>
    <scope>NUCLEOTIDE SEQUENCE [LARGE SCALE GENOMIC DNA]</scope>
    <source>
        <strain evidence="1 2">JCM 31225</strain>
    </source>
</reference>
<gene>
    <name evidence="1" type="ORF">GQF63_10470</name>
</gene>
<dbReference type="Proteomes" id="UP000435036">
    <property type="component" value="Unassembled WGS sequence"/>
</dbReference>
<comment type="caution">
    <text evidence="1">The sequence shown here is derived from an EMBL/GenBank/DDBJ whole genome shotgun (WGS) entry which is preliminary data.</text>
</comment>
<dbReference type="SUPFAM" id="SSF56784">
    <property type="entry name" value="HAD-like"/>
    <property type="match status" value="1"/>
</dbReference>